<sequence length="43" mass="4824">SHDGSCIVLFANEILGYDDRDSVTAKITIKRHITDDTENIFSL</sequence>
<keyword evidence="2" id="KW-1185">Reference proteome</keyword>
<protein>
    <submittedName>
        <fullName evidence="1">1401_t:CDS:1</fullName>
    </submittedName>
</protein>
<gene>
    <name evidence="1" type="ORF">FCALED_LOCUS16583</name>
</gene>
<comment type="caution">
    <text evidence="1">The sequence shown here is derived from an EMBL/GenBank/DDBJ whole genome shotgun (WGS) entry which is preliminary data.</text>
</comment>
<evidence type="ECO:0000313" key="1">
    <source>
        <dbReference type="EMBL" id="CAG8755409.1"/>
    </source>
</evidence>
<organism evidence="1 2">
    <name type="scientific">Funneliformis caledonium</name>
    <dbReference type="NCBI Taxonomy" id="1117310"/>
    <lineage>
        <taxon>Eukaryota</taxon>
        <taxon>Fungi</taxon>
        <taxon>Fungi incertae sedis</taxon>
        <taxon>Mucoromycota</taxon>
        <taxon>Glomeromycotina</taxon>
        <taxon>Glomeromycetes</taxon>
        <taxon>Glomerales</taxon>
        <taxon>Glomeraceae</taxon>
        <taxon>Funneliformis</taxon>
    </lineage>
</organism>
<dbReference type="EMBL" id="CAJVPQ010020071">
    <property type="protein sequence ID" value="CAG8755409.1"/>
    <property type="molecule type" value="Genomic_DNA"/>
</dbReference>
<evidence type="ECO:0000313" key="2">
    <source>
        <dbReference type="Proteomes" id="UP000789570"/>
    </source>
</evidence>
<proteinExistence type="predicted"/>
<feature type="non-terminal residue" evidence="1">
    <location>
        <position position="1"/>
    </location>
</feature>
<dbReference type="AlphaFoldDB" id="A0A9N9J1N5"/>
<accession>A0A9N9J1N5</accession>
<reference evidence="1" key="1">
    <citation type="submission" date="2021-06" db="EMBL/GenBank/DDBJ databases">
        <authorList>
            <person name="Kallberg Y."/>
            <person name="Tangrot J."/>
            <person name="Rosling A."/>
        </authorList>
    </citation>
    <scope>NUCLEOTIDE SEQUENCE</scope>
    <source>
        <strain evidence="1">UK204</strain>
    </source>
</reference>
<dbReference type="Proteomes" id="UP000789570">
    <property type="component" value="Unassembled WGS sequence"/>
</dbReference>
<name>A0A9N9J1N5_9GLOM</name>